<evidence type="ECO:0000313" key="2">
    <source>
        <dbReference type="WBParaSite" id="RSKR_0000711200.1"/>
    </source>
</evidence>
<accession>A0AC35U4H5</accession>
<dbReference type="Proteomes" id="UP000095286">
    <property type="component" value="Unplaced"/>
</dbReference>
<evidence type="ECO:0000313" key="1">
    <source>
        <dbReference type="Proteomes" id="UP000095286"/>
    </source>
</evidence>
<proteinExistence type="predicted"/>
<sequence>MSANGSVRIQLENNCGFTIWPGIQGSTLIEDGGFELKKGHKKTIKVPNNWSGGRIWARTGCKTSNFKCDTGSCKNSIKCAGTSGASPVTMAEFLLGGAGNQDYYDVSLVDGFNVQITIEPIEGTFSLNNTDDDCIKAGQCLSDVLKNCPKELSEVNPQKEVVGCSSACAKFNTDQYCCRGSAFQKSDSCKASTWPLNYAKFFKDSCPTAYSFAFDNQKSTYSCRGVKGKISADYKINFC</sequence>
<organism evidence="1 2">
    <name type="scientific">Rhabditophanes sp. KR3021</name>
    <dbReference type="NCBI Taxonomy" id="114890"/>
    <lineage>
        <taxon>Eukaryota</taxon>
        <taxon>Metazoa</taxon>
        <taxon>Ecdysozoa</taxon>
        <taxon>Nematoda</taxon>
        <taxon>Chromadorea</taxon>
        <taxon>Rhabditida</taxon>
        <taxon>Tylenchina</taxon>
        <taxon>Panagrolaimomorpha</taxon>
        <taxon>Strongyloidoidea</taxon>
        <taxon>Alloionematidae</taxon>
        <taxon>Rhabditophanes</taxon>
    </lineage>
</organism>
<reference evidence="2" key="1">
    <citation type="submission" date="2016-11" db="UniProtKB">
        <authorList>
            <consortium name="WormBaseParasite"/>
        </authorList>
    </citation>
    <scope>IDENTIFICATION</scope>
    <source>
        <strain evidence="2">KR3021</strain>
    </source>
</reference>
<protein>
    <submittedName>
        <fullName evidence="2">Thaumatin-like protein</fullName>
    </submittedName>
</protein>
<name>A0AC35U4H5_9BILA</name>
<dbReference type="WBParaSite" id="RSKR_0000711200.1">
    <property type="protein sequence ID" value="RSKR_0000711200.1"/>
    <property type="gene ID" value="RSKR_0000711200"/>
</dbReference>